<evidence type="ECO:0000256" key="12">
    <source>
        <dbReference type="PROSITE-ProRule" id="PRU00175"/>
    </source>
</evidence>
<evidence type="ECO:0000256" key="6">
    <source>
        <dbReference type="ARBA" id="ARBA00022679"/>
    </source>
</evidence>
<evidence type="ECO:0000256" key="1">
    <source>
        <dbReference type="ARBA" id="ARBA00001798"/>
    </source>
</evidence>
<keyword evidence="16" id="KW-1185">Reference proteome</keyword>
<organism evidence="15 16">
    <name type="scientific">Oldenlandia corymbosa var. corymbosa</name>
    <dbReference type="NCBI Taxonomy" id="529605"/>
    <lineage>
        <taxon>Eukaryota</taxon>
        <taxon>Viridiplantae</taxon>
        <taxon>Streptophyta</taxon>
        <taxon>Embryophyta</taxon>
        <taxon>Tracheophyta</taxon>
        <taxon>Spermatophyta</taxon>
        <taxon>Magnoliopsida</taxon>
        <taxon>eudicotyledons</taxon>
        <taxon>Gunneridae</taxon>
        <taxon>Pentapetalae</taxon>
        <taxon>asterids</taxon>
        <taxon>lamiids</taxon>
        <taxon>Gentianales</taxon>
        <taxon>Rubiaceae</taxon>
        <taxon>Rubioideae</taxon>
        <taxon>Spermacoceae</taxon>
        <taxon>Hedyotis-Oldenlandia complex</taxon>
        <taxon>Oldenlandia</taxon>
    </lineage>
</organism>
<keyword evidence="9 12" id="KW-0863">Zinc-finger</keyword>
<comment type="cofactor">
    <cofactor evidence="2">
        <name>Zn(2+)</name>
        <dbReference type="ChEBI" id="CHEBI:29105"/>
    </cofactor>
</comment>
<dbReference type="CDD" id="cd22584">
    <property type="entry name" value="Rcat_RBR_unk"/>
    <property type="match status" value="1"/>
</dbReference>
<feature type="domain" description="RING-type" evidence="14">
    <location>
        <begin position="5"/>
        <end position="226"/>
    </location>
</feature>
<dbReference type="PROSITE" id="PS50089">
    <property type="entry name" value="ZF_RING_2"/>
    <property type="match status" value="1"/>
</dbReference>
<evidence type="ECO:0000256" key="8">
    <source>
        <dbReference type="ARBA" id="ARBA00022737"/>
    </source>
</evidence>
<dbReference type="GO" id="GO:0008270">
    <property type="term" value="F:zinc ion binding"/>
    <property type="evidence" value="ECO:0007669"/>
    <property type="project" value="UniProtKB-KW"/>
</dbReference>
<dbReference type="EC" id="2.3.2.31" evidence="5"/>
<dbReference type="InterPro" id="IPR044066">
    <property type="entry name" value="TRIAD_supradom"/>
</dbReference>
<evidence type="ECO:0000256" key="10">
    <source>
        <dbReference type="ARBA" id="ARBA00022786"/>
    </source>
</evidence>
<dbReference type="SMART" id="SM00647">
    <property type="entry name" value="IBR"/>
    <property type="match status" value="2"/>
</dbReference>
<evidence type="ECO:0000256" key="7">
    <source>
        <dbReference type="ARBA" id="ARBA00022723"/>
    </source>
</evidence>
<evidence type="ECO:0000256" key="9">
    <source>
        <dbReference type="ARBA" id="ARBA00022771"/>
    </source>
</evidence>
<keyword evidence="7" id="KW-0479">Metal-binding</keyword>
<feature type="domain" description="RING-type" evidence="13">
    <location>
        <begin position="9"/>
        <end position="53"/>
    </location>
</feature>
<dbReference type="Proteomes" id="UP001161247">
    <property type="component" value="Chromosome 5"/>
</dbReference>
<dbReference type="SUPFAM" id="SSF57850">
    <property type="entry name" value="RING/U-box"/>
    <property type="match status" value="3"/>
</dbReference>
<evidence type="ECO:0000313" key="16">
    <source>
        <dbReference type="Proteomes" id="UP001161247"/>
    </source>
</evidence>
<dbReference type="GO" id="GO:0016567">
    <property type="term" value="P:protein ubiquitination"/>
    <property type="evidence" value="ECO:0007669"/>
    <property type="project" value="InterPro"/>
</dbReference>
<dbReference type="InterPro" id="IPR013083">
    <property type="entry name" value="Znf_RING/FYVE/PHD"/>
</dbReference>
<evidence type="ECO:0000259" key="14">
    <source>
        <dbReference type="PROSITE" id="PS51873"/>
    </source>
</evidence>
<dbReference type="InterPro" id="IPR031127">
    <property type="entry name" value="E3_UB_ligase_RBR"/>
</dbReference>
<comment type="catalytic activity">
    <reaction evidence="1">
        <text>[E2 ubiquitin-conjugating enzyme]-S-ubiquitinyl-L-cysteine + [acceptor protein]-L-lysine = [E2 ubiquitin-conjugating enzyme]-L-cysteine + [acceptor protein]-N(6)-ubiquitinyl-L-lysine.</text>
        <dbReference type="EC" id="2.3.2.31"/>
    </reaction>
</comment>
<sequence length="232" mass="26548">MESKQNNTCGICLEKTEIHGMSSLHDCPHNQCTSCLKTLAEVKLSEGSLPTCPHEGCKSSIKIRNCKKILSPKLVAWLEERLKESEIPVLDRIYCPYPKCSNLMSKPAVLKHTNHVAKNKEDVISGFRKCLKCDNGFCVNCKIPWHEGTTCAEYKKLHPHSTAEEEMLISLAQRYSWRRCIKCSHMIELTAGCYHIICRCGCQFCFTCGKEWKNKDTRPCSCPLWDERLIIY</sequence>
<dbReference type="EMBL" id="OX459122">
    <property type="protein sequence ID" value="CAI9105193.1"/>
    <property type="molecule type" value="Genomic_DNA"/>
</dbReference>
<evidence type="ECO:0000259" key="13">
    <source>
        <dbReference type="PROSITE" id="PS50089"/>
    </source>
</evidence>
<proteinExistence type="inferred from homology"/>
<keyword evidence="6" id="KW-0808">Transferase</keyword>
<protein>
    <recommendedName>
        <fullName evidence="5">RBR-type E3 ubiquitin transferase</fullName>
        <ecNumber evidence="5">2.3.2.31</ecNumber>
    </recommendedName>
</protein>
<evidence type="ECO:0000256" key="5">
    <source>
        <dbReference type="ARBA" id="ARBA00012251"/>
    </source>
</evidence>
<dbReference type="Pfam" id="PF01485">
    <property type="entry name" value="IBR"/>
    <property type="match status" value="2"/>
</dbReference>
<dbReference type="Gene3D" id="1.20.120.1750">
    <property type="match status" value="1"/>
</dbReference>
<gene>
    <name evidence="15" type="ORF">OLC1_LOCUS13943</name>
</gene>
<keyword evidence="10" id="KW-0833">Ubl conjugation pathway</keyword>
<name>A0AAV1DE50_OLDCO</name>
<dbReference type="AlphaFoldDB" id="A0AAV1DE50"/>
<comment type="function">
    <text evidence="3">Might act as an E3 ubiquitin-protein ligase, or as part of E3 complex, which accepts ubiquitin from specific E2 ubiquitin-conjugating enzymes and then transfers it to substrates.</text>
</comment>
<dbReference type="GO" id="GO:0061630">
    <property type="term" value="F:ubiquitin protein ligase activity"/>
    <property type="evidence" value="ECO:0007669"/>
    <property type="project" value="UniProtKB-EC"/>
</dbReference>
<evidence type="ECO:0000313" key="15">
    <source>
        <dbReference type="EMBL" id="CAI9105193.1"/>
    </source>
</evidence>
<dbReference type="PANTHER" id="PTHR11685">
    <property type="entry name" value="RBR FAMILY RING FINGER AND IBR DOMAIN-CONTAINING"/>
    <property type="match status" value="1"/>
</dbReference>
<accession>A0AAV1DE50</accession>
<evidence type="ECO:0000256" key="11">
    <source>
        <dbReference type="ARBA" id="ARBA00022833"/>
    </source>
</evidence>
<reference evidence="15" key="1">
    <citation type="submission" date="2023-03" db="EMBL/GenBank/DDBJ databases">
        <authorList>
            <person name="Julca I."/>
        </authorList>
    </citation>
    <scope>NUCLEOTIDE SEQUENCE</scope>
</reference>
<evidence type="ECO:0000256" key="3">
    <source>
        <dbReference type="ARBA" id="ARBA00003976"/>
    </source>
</evidence>
<dbReference type="PROSITE" id="PS51873">
    <property type="entry name" value="TRIAD"/>
    <property type="match status" value="1"/>
</dbReference>
<keyword evidence="11" id="KW-0862">Zinc</keyword>
<dbReference type="Gene3D" id="3.30.40.10">
    <property type="entry name" value="Zinc/RING finger domain, C3HC4 (zinc finger)"/>
    <property type="match status" value="1"/>
</dbReference>
<comment type="similarity">
    <text evidence="4">Belongs to the RBR family. Ariadne subfamily.</text>
</comment>
<dbReference type="InterPro" id="IPR002867">
    <property type="entry name" value="IBR_dom"/>
</dbReference>
<evidence type="ECO:0000256" key="4">
    <source>
        <dbReference type="ARBA" id="ARBA00005884"/>
    </source>
</evidence>
<evidence type="ECO:0000256" key="2">
    <source>
        <dbReference type="ARBA" id="ARBA00001947"/>
    </source>
</evidence>
<keyword evidence="8" id="KW-0677">Repeat</keyword>
<dbReference type="InterPro" id="IPR001841">
    <property type="entry name" value="Znf_RING"/>
</dbReference>